<sequence>MTVHYATVTENTLYEKWKNTEDLDLFRVNTETNKLEQIDLNSDDGENLIRYEYVKKNLDAVRVPFGVCFKPSKLPCKQQMNHCLTCASFCTTVENIPEYEDEIEHTKKQIDIAERCGRELWAEKNKTYLKLLEDTLERVREQKILHKNGASREDIQ</sequence>
<dbReference type="PATRIC" id="fig|1121326.3.peg.5912"/>
<dbReference type="AlphaFoldDB" id="A0A162QTI4"/>
<evidence type="ECO:0000313" key="2">
    <source>
        <dbReference type="Proteomes" id="UP000076603"/>
    </source>
</evidence>
<dbReference type="EMBL" id="LWAE01000013">
    <property type="protein sequence ID" value="KZL88944.1"/>
    <property type="molecule type" value="Genomic_DNA"/>
</dbReference>
<gene>
    <name evidence="1" type="ORF">CLMAG_58480</name>
</gene>
<name>A0A162QTI4_9CLOT</name>
<accession>A0A162QTI4</accession>
<protein>
    <submittedName>
        <fullName evidence="1">Uncharacterized protein</fullName>
    </submittedName>
</protein>
<comment type="caution">
    <text evidence="1">The sequence shown here is derived from an EMBL/GenBank/DDBJ whole genome shotgun (WGS) entry which is preliminary data.</text>
</comment>
<organism evidence="1 2">
    <name type="scientific">Clostridium magnum DSM 2767</name>
    <dbReference type="NCBI Taxonomy" id="1121326"/>
    <lineage>
        <taxon>Bacteria</taxon>
        <taxon>Bacillati</taxon>
        <taxon>Bacillota</taxon>
        <taxon>Clostridia</taxon>
        <taxon>Eubacteriales</taxon>
        <taxon>Clostridiaceae</taxon>
        <taxon>Clostridium</taxon>
    </lineage>
</organism>
<reference evidence="1 2" key="1">
    <citation type="submission" date="2016-04" db="EMBL/GenBank/DDBJ databases">
        <title>Genome sequence of Clostridium magnum DSM 2767.</title>
        <authorList>
            <person name="Poehlein A."/>
            <person name="Uhlig R."/>
            <person name="Fischer R."/>
            <person name="Bahl H."/>
            <person name="Daniel R."/>
        </authorList>
    </citation>
    <scope>NUCLEOTIDE SEQUENCE [LARGE SCALE GENOMIC DNA]</scope>
    <source>
        <strain evidence="1 2">DSM 2767</strain>
    </source>
</reference>
<evidence type="ECO:0000313" key="1">
    <source>
        <dbReference type="EMBL" id="KZL88944.1"/>
    </source>
</evidence>
<proteinExistence type="predicted"/>
<keyword evidence="2" id="KW-1185">Reference proteome</keyword>
<dbReference type="Proteomes" id="UP000076603">
    <property type="component" value="Unassembled WGS sequence"/>
</dbReference>